<gene>
    <name evidence="2" type="ORF">F3Y22_tig00111342pilonHSYRG00267</name>
</gene>
<feature type="domain" description="Reverse transcriptase zinc-binding" evidence="1">
    <location>
        <begin position="35"/>
        <end position="121"/>
    </location>
</feature>
<evidence type="ECO:0000313" key="2">
    <source>
        <dbReference type="EMBL" id="KAE8681177.1"/>
    </source>
</evidence>
<name>A0A6A2YPE7_HIBSY</name>
<reference evidence="2" key="1">
    <citation type="submission" date="2019-09" db="EMBL/GenBank/DDBJ databases">
        <title>Draft genome information of white flower Hibiscus syriacus.</title>
        <authorList>
            <person name="Kim Y.-M."/>
        </authorList>
    </citation>
    <scope>NUCLEOTIDE SEQUENCE [LARGE SCALE GENOMIC DNA]</scope>
    <source>
        <strain evidence="2">YM2019G1</strain>
    </source>
</reference>
<evidence type="ECO:0000313" key="3">
    <source>
        <dbReference type="Proteomes" id="UP000436088"/>
    </source>
</evidence>
<sequence length="250" mass="28774">MLPSNVIPRIMAIKPRSDDAGNDRCVWKGDFMHRFGVKDAYRKLVKGSWNAHCPIWNTIWTLQIPQRIRTFLWLVLRDRIASNYERYRRGLTQNPACSLCGFHEETTLHVLRDCQAVKTIWSQLLSVGLVHSFFTNSLDDWIRTNLACPAKLPGTSLCSNILFPTILWQIWKRRNCFVFTDSCISMEDVLYLSSSWASHFVEGHSTTPTPKARQAVPIQWRPPPNWWCCVSMDASVNVALALKLPLGNRD</sequence>
<accession>A0A6A2YPE7</accession>
<organism evidence="2 3">
    <name type="scientific">Hibiscus syriacus</name>
    <name type="common">Rose of Sharon</name>
    <dbReference type="NCBI Taxonomy" id="106335"/>
    <lineage>
        <taxon>Eukaryota</taxon>
        <taxon>Viridiplantae</taxon>
        <taxon>Streptophyta</taxon>
        <taxon>Embryophyta</taxon>
        <taxon>Tracheophyta</taxon>
        <taxon>Spermatophyta</taxon>
        <taxon>Magnoliopsida</taxon>
        <taxon>eudicotyledons</taxon>
        <taxon>Gunneridae</taxon>
        <taxon>Pentapetalae</taxon>
        <taxon>rosids</taxon>
        <taxon>malvids</taxon>
        <taxon>Malvales</taxon>
        <taxon>Malvaceae</taxon>
        <taxon>Malvoideae</taxon>
        <taxon>Hibiscus</taxon>
    </lineage>
</organism>
<evidence type="ECO:0000259" key="1">
    <source>
        <dbReference type="Pfam" id="PF13966"/>
    </source>
</evidence>
<dbReference type="AlphaFoldDB" id="A0A6A2YPE7"/>
<dbReference type="Pfam" id="PF13966">
    <property type="entry name" value="zf-RVT"/>
    <property type="match status" value="1"/>
</dbReference>
<dbReference type="EMBL" id="VEPZ02001315">
    <property type="protein sequence ID" value="KAE8681177.1"/>
    <property type="molecule type" value="Genomic_DNA"/>
</dbReference>
<proteinExistence type="predicted"/>
<protein>
    <recommendedName>
        <fullName evidence="1">Reverse transcriptase zinc-binding domain-containing protein</fullName>
    </recommendedName>
</protein>
<dbReference type="InterPro" id="IPR026960">
    <property type="entry name" value="RVT-Znf"/>
</dbReference>
<dbReference type="Proteomes" id="UP000436088">
    <property type="component" value="Unassembled WGS sequence"/>
</dbReference>
<keyword evidence="3" id="KW-1185">Reference proteome</keyword>
<comment type="caution">
    <text evidence="2">The sequence shown here is derived from an EMBL/GenBank/DDBJ whole genome shotgun (WGS) entry which is preliminary data.</text>
</comment>